<dbReference type="InterPro" id="IPR001851">
    <property type="entry name" value="ABC_transp_permease"/>
</dbReference>
<gene>
    <name evidence="12" type="ORF">SAMN02746019_00008200</name>
</gene>
<evidence type="ECO:0000256" key="5">
    <source>
        <dbReference type="ARBA" id="ARBA00022519"/>
    </source>
</evidence>
<keyword evidence="8 11" id="KW-0472">Membrane</keyword>
<dbReference type="EMBL" id="FYEK01000027">
    <property type="protein sequence ID" value="SNB64406.1"/>
    <property type="molecule type" value="Genomic_DNA"/>
</dbReference>
<name>A0A212QXW7_9CHLR</name>
<keyword evidence="5" id="KW-0997">Cell inner membrane</keyword>
<keyword evidence="6 11" id="KW-0812">Transmembrane</keyword>
<evidence type="ECO:0000256" key="10">
    <source>
        <dbReference type="ARBA" id="ARBA00039382"/>
    </source>
</evidence>
<accession>A0A212QXW7</accession>
<keyword evidence="13" id="KW-1185">Reference proteome</keyword>
<evidence type="ECO:0000256" key="11">
    <source>
        <dbReference type="SAM" id="Phobius"/>
    </source>
</evidence>
<feature type="transmembrane region" description="Helical" evidence="11">
    <location>
        <begin position="48"/>
        <end position="67"/>
    </location>
</feature>
<evidence type="ECO:0000256" key="4">
    <source>
        <dbReference type="ARBA" id="ARBA00022475"/>
    </source>
</evidence>
<comment type="subunit">
    <text evidence="2">The complex is composed of two ATP-binding proteins (LsrA), two transmembrane proteins (LsrC and LsrD) and a solute-binding protein (LsrB).</text>
</comment>
<evidence type="ECO:0000256" key="3">
    <source>
        <dbReference type="ARBA" id="ARBA00022448"/>
    </source>
</evidence>
<keyword evidence="3" id="KW-0813">Transport</keyword>
<dbReference type="Proteomes" id="UP000197025">
    <property type="component" value="Unassembled WGS sequence"/>
</dbReference>
<evidence type="ECO:0000256" key="7">
    <source>
        <dbReference type="ARBA" id="ARBA00022989"/>
    </source>
</evidence>
<evidence type="ECO:0000256" key="8">
    <source>
        <dbReference type="ARBA" id="ARBA00023136"/>
    </source>
</evidence>
<dbReference type="RefSeq" id="WP_088571072.1">
    <property type="nucleotide sequence ID" value="NZ_FYEK01000027.1"/>
</dbReference>
<evidence type="ECO:0000256" key="1">
    <source>
        <dbReference type="ARBA" id="ARBA00004651"/>
    </source>
</evidence>
<feature type="transmembrane region" description="Helical" evidence="11">
    <location>
        <begin position="296"/>
        <end position="312"/>
    </location>
</feature>
<dbReference type="CDD" id="cd06579">
    <property type="entry name" value="TM_PBP1_transp_AraH_like"/>
    <property type="match status" value="1"/>
</dbReference>
<comment type="function">
    <text evidence="9">Part of the ABC transporter complex LsrABCD involved in autoinducer 2 (AI-2) import. Probably responsible for the translocation of the substrate across the membrane.</text>
</comment>
<evidence type="ECO:0000256" key="6">
    <source>
        <dbReference type="ARBA" id="ARBA00022692"/>
    </source>
</evidence>
<dbReference type="InParanoid" id="A0A212QXW7"/>
<evidence type="ECO:0000313" key="13">
    <source>
        <dbReference type="Proteomes" id="UP000197025"/>
    </source>
</evidence>
<dbReference type="OrthoDB" id="9813906at2"/>
<feature type="transmembrane region" description="Helical" evidence="11">
    <location>
        <begin position="124"/>
        <end position="143"/>
    </location>
</feature>
<feature type="transmembrane region" description="Helical" evidence="11">
    <location>
        <begin position="9"/>
        <end position="28"/>
    </location>
</feature>
<dbReference type="Pfam" id="PF02653">
    <property type="entry name" value="BPD_transp_2"/>
    <property type="match status" value="1"/>
</dbReference>
<evidence type="ECO:0000313" key="12">
    <source>
        <dbReference type="EMBL" id="SNB64406.1"/>
    </source>
</evidence>
<dbReference type="GO" id="GO:0005886">
    <property type="term" value="C:plasma membrane"/>
    <property type="evidence" value="ECO:0007669"/>
    <property type="project" value="UniProtKB-SubCell"/>
</dbReference>
<feature type="transmembrane region" description="Helical" evidence="11">
    <location>
        <begin position="99"/>
        <end position="119"/>
    </location>
</feature>
<keyword evidence="7 11" id="KW-1133">Transmembrane helix</keyword>
<dbReference type="AlphaFoldDB" id="A0A212QXW7"/>
<dbReference type="GO" id="GO:0022857">
    <property type="term" value="F:transmembrane transporter activity"/>
    <property type="evidence" value="ECO:0007669"/>
    <property type="project" value="InterPro"/>
</dbReference>
<dbReference type="PANTHER" id="PTHR32196">
    <property type="entry name" value="ABC TRANSPORTER PERMEASE PROTEIN YPHD-RELATED-RELATED"/>
    <property type="match status" value="1"/>
</dbReference>
<keyword evidence="4" id="KW-1003">Cell membrane</keyword>
<reference evidence="13" key="1">
    <citation type="submission" date="2017-06" db="EMBL/GenBank/DDBJ databases">
        <authorList>
            <person name="Varghese N."/>
            <person name="Submissions S."/>
        </authorList>
    </citation>
    <scope>NUCLEOTIDE SEQUENCE [LARGE SCALE GENOMIC DNA]</scope>
    <source>
        <strain evidence="13">JAD2</strain>
    </source>
</reference>
<sequence>MGWKGREPFLLIVNALLIVILAATTPFMMRPDAAGGRVLDLSALRLLLDNYAATFIGAVGMTLVILAGQIDLSVGSALALCAVVAAQVSQMGWPVPLAFLAPILVGTLIGLINGAIVAYGRIHAILVTLGMMTLLRGLVVHLVPAGWVATSDAFKGVGLARPLGVSTSIWIAAAFALVVALAARYTRWGREIYAVGSNPNAAAIVGIRPHRIWFTVLLFNGFAIGLASAVHASRFGVIQNNIGQGFELLLITAVVIGGTSIFGGYGSVGGTLLGVLFLALVRSALIYFRIPALWEQAVYGAFLLFAVGLDIARSRAWARAWRGGTA</sequence>
<feature type="transmembrane region" description="Helical" evidence="11">
    <location>
        <begin position="245"/>
        <end position="265"/>
    </location>
</feature>
<proteinExistence type="predicted"/>
<feature type="transmembrane region" description="Helical" evidence="11">
    <location>
        <begin position="74"/>
        <end position="93"/>
    </location>
</feature>
<evidence type="ECO:0000256" key="2">
    <source>
        <dbReference type="ARBA" id="ARBA00011262"/>
    </source>
</evidence>
<feature type="transmembrane region" description="Helical" evidence="11">
    <location>
        <begin position="163"/>
        <end position="183"/>
    </location>
</feature>
<feature type="transmembrane region" description="Helical" evidence="11">
    <location>
        <begin position="212"/>
        <end position="233"/>
    </location>
</feature>
<organism evidence="12 13">
    <name type="scientific">Thermoflexus hugenholtzii JAD2</name>
    <dbReference type="NCBI Taxonomy" id="877466"/>
    <lineage>
        <taxon>Bacteria</taxon>
        <taxon>Bacillati</taxon>
        <taxon>Chloroflexota</taxon>
        <taxon>Thermoflexia</taxon>
        <taxon>Thermoflexales</taxon>
        <taxon>Thermoflexaceae</taxon>
        <taxon>Thermoflexus</taxon>
    </lineage>
</organism>
<dbReference type="PANTHER" id="PTHR32196:SF29">
    <property type="entry name" value="AUTOINDUCER 2 IMPORT SYSTEM PERMEASE PROTEIN LSRC"/>
    <property type="match status" value="1"/>
</dbReference>
<comment type="subcellular location">
    <subcellularLocation>
        <location evidence="1">Cell membrane</location>
        <topology evidence="1">Multi-pass membrane protein</topology>
    </subcellularLocation>
</comment>
<evidence type="ECO:0000256" key="9">
    <source>
        <dbReference type="ARBA" id="ARBA00025439"/>
    </source>
</evidence>
<protein>
    <recommendedName>
        <fullName evidence="10">Autoinducer 2 import system permease protein LsrC</fullName>
    </recommendedName>
</protein>